<keyword evidence="1" id="KW-0963">Cytoplasm</keyword>
<dbReference type="NCBIfam" id="TIGR01584">
    <property type="entry name" value="citF"/>
    <property type="match status" value="1"/>
</dbReference>
<dbReference type="Pfam" id="PF04223">
    <property type="entry name" value="CitF"/>
    <property type="match status" value="1"/>
</dbReference>
<dbReference type="AlphaFoldDB" id="A0A3E2TKF3"/>
<reference evidence="2 3" key="1">
    <citation type="submission" date="2018-08" db="EMBL/GenBank/DDBJ databases">
        <title>A genome reference for cultivated species of the human gut microbiota.</title>
        <authorList>
            <person name="Zou Y."/>
            <person name="Xue W."/>
            <person name="Luo G."/>
        </authorList>
    </citation>
    <scope>NUCLEOTIDE SEQUENCE [LARGE SCALE GENOMIC DNA]</scope>
    <source>
        <strain evidence="2 3">OF01-3</strain>
    </source>
</reference>
<dbReference type="PIRSF" id="PIRSF009451">
    <property type="entry name" value="Citrt_lyas_alpha"/>
    <property type="match status" value="1"/>
</dbReference>
<protein>
    <recommendedName>
        <fullName evidence="1">Citrate lyase alpha chain</fullName>
        <shortName evidence="1">Citrase alpha chain</shortName>
        <ecNumber evidence="1">2.8.3.10</ecNumber>
        <ecNumber evidence="1">4.1.3.6</ecNumber>
    </recommendedName>
    <alternativeName>
        <fullName evidence="1">Citrate (pro-3S)-lyase alpha chain</fullName>
    </alternativeName>
    <alternativeName>
        <fullName evidence="1">Citrate CoA-transferase subunit</fullName>
    </alternativeName>
</protein>
<dbReference type="EC" id="4.1.3.6" evidence="1"/>
<dbReference type="GO" id="GO:0008814">
    <property type="term" value="F:citrate CoA-transferase activity"/>
    <property type="evidence" value="ECO:0007669"/>
    <property type="project" value="UniProtKB-UniRule"/>
</dbReference>
<keyword evidence="3" id="KW-1185">Reference proteome</keyword>
<dbReference type="InterPro" id="IPR037171">
    <property type="entry name" value="NagB/RpiA_transferase-like"/>
</dbReference>
<dbReference type="Proteomes" id="UP000261011">
    <property type="component" value="Unassembled WGS sequence"/>
</dbReference>
<dbReference type="OrthoDB" id="9767643at2"/>
<dbReference type="PANTHER" id="PTHR40596">
    <property type="entry name" value="CITRATE LYASE ALPHA CHAIN"/>
    <property type="match status" value="1"/>
</dbReference>
<evidence type="ECO:0000313" key="3">
    <source>
        <dbReference type="Proteomes" id="UP000261011"/>
    </source>
</evidence>
<dbReference type="GO" id="GO:0008815">
    <property type="term" value="F:citrate (pro-3S)-lyase activity"/>
    <property type="evidence" value="ECO:0007669"/>
    <property type="project" value="UniProtKB-UniRule"/>
</dbReference>
<dbReference type="InterPro" id="IPR006472">
    <property type="entry name" value="Citrate_lyase_asu"/>
</dbReference>
<dbReference type="SUPFAM" id="SSF100950">
    <property type="entry name" value="NagB/RpiA/CoA transferase-like"/>
    <property type="match status" value="2"/>
</dbReference>
<comment type="catalytic activity">
    <reaction evidence="1">
        <text>citrate + acetyl-CoA = (3S)-citryl-CoA + acetate</text>
        <dbReference type="Rhea" id="RHEA:19405"/>
        <dbReference type="ChEBI" id="CHEBI:16947"/>
        <dbReference type="ChEBI" id="CHEBI:30089"/>
        <dbReference type="ChEBI" id="CHEBI:57288"/>
        <dbReference type="ChEBI" id="CHEBI:57321"/>
        <dbReference type="EC" id="2.8.3.10"/>
    </reaction>
</comment>
<comment type="subcellular location">
    <subcellularLocation>
        <location evidence="1">Cytoplasm</location>
    </subcellularLocation>
</comment>
<gene>
    <name evidence="2" type="primary">citF</name>
    <name evidence="2" type="ORF">DXA39_00130</name>
</gene>
<evidence type="ECO:0000256" key="1">
    <source>
        <dbReference type="PIRNR" id="PIRNR009451"/>
    </source>
</evidence>
<dbReference type="EC" id="2.8.3.10" evidence="1"/>
<evidence type="ECO:0000313" key="2">
    <source>
        <dbReference type="EMBL" id="RGB77897.1"/>
    </source>
</evidence>
<comment type="catalytic activity">
    <reaction evidence="1">
        <text>citrate = oxaloacetate + acetate</text>
        <dbReference type="Rhea" id="RHEA:10760"/>
        <dbReference type="ChEBI" id="CHEBI:16452"/>
        <dbReference type="ChEBI" id="CHEBI:16947"/>
        <dbReference type="ChEBI" id="CHEBI:30089"/>
        <dbReference type="EC" id="4.1.3.6"/>
    </reaction>
</comment>
<keyword evidence="1 2" id="KW-0456">Lyase</keyword>
<organism evidence="2 3">
    <name type="scientific">Anaerococcus nagyae</name>
    <dbReference type="NCBI Taxonomy" id="1755241"/>
    <lineage>
        <taxon>Bacteria</taxon>
        <taxon>Bacillati</taxon>
        <taxon>Bacillota</taxon>
        <taxon>Tissierellia</taxon>
        <taxon>Tissierellales</taxon>
        <taxon>Peptoniphilaceae</taxon>
        <taxon>Anaerococcus</taxon>
    </lineage>
</organism>
<sequence length="516" mass="55595">MKNAVNREIPDYLLEDGSEVFKGAYANDGKDLVKETPTIKTNIKPSENKLLENIKESIKKTGLKDGDTISFHHHFRNGDFVAAMVMEAIHELGIKDLFICASSLGKAHANFVPMIEDGTITGISSSGVRDEIGEAISEGKLKNPAYIRSHGGRVGAIESGKVKIDVAFIAASSSDEYGNASGINGKANCGVLSYAGADAKFADKVVVITDTLVPFPNYPHPISSVDVDYVVNVGKIGDPSKIASGAIRMTKDPRELKMAEYCAKVIANTEWFKDGFSFQTGAGGASLAVAVKIKSYLEHTGIKMGWAMGGITEPIVNLLKEGYVRYLADDQAFDVPSVESVYTDPNHFEIDSSEYANPLNKGAYVNKLDYVVLGALEVDRDFNVNVVVGSDGTIQGAPGGHPDTAAGSHCTIIVAPLIRGRIATVRESCTSITTPGETVDVIVTDYGVAVNPNREDLLKQLQNTDLPIVNMDYLIKRGEQITGKPNKIEYEDDVVAVVEYRDGSIIDVVKKVKNKN</sequence>
<proteinExistence type="predicted"/>
<dbReference type="EMBL" id="QVEU01000001">
    <property type="protein sequence ID" value="RGB77897.1"/>
    <property type="molecule type" value="Genomic_DNA"/>
</dbReference>
<dbReference type="GO" id="GO:0005737">
    <property type="term" value="C:cytoplasm"/>
    <property type="evidence" value="ECO:0007669"/>
    <property type="project" value="UniProtKB-SubCell"/>
</dbReference>
<dbReference type="GO" id="GO:0009346">
    <property type="term" value="C:ATP-independent citrate lyase complex"/>
    <property type="evidence" value="ECO:0007669"/>
    <property type="project" value="UniProtKB-UniRule"/>
</dbReference>
<dbReference type="PANTHER" id="PTHR40596:SF1">
    <property type="entry name" value="CITRATE LYASE ALPHA CHAIN"/>
    <property type="match status" value="1"/>
</dbReference>
<dbReference type="RefSeq" id="WP_117519914.1">
    <property type="nucleotide sequence ID" value="NZ_AP031484.1"/>
</dbReference>
<name>A0A3E2TKF3_9FIRM</name>
<keyword evidence="1 2" id="KW-0808">Transferase</keyword>
<accession>A0A3E2TKF3</accession>
<comment type="caution">
    <text evidence="2">The sequence shown here is derived from an EMBL/GenBank/DDBJ whole genome shotgun (WGS) entry which is preliminary data.</text>
</comment>
<dbReference type="GO" id="GO:0006084">
    <property type="term" value="P:acetyl-CoA metabolic process"/>
    <property type="evidence" value="ECO:0007669"/>
    <property type="project" value="UniProtKB-UniRule"/>
</dbReference>
<dbReference type="Gene3D" id="3.40.1080.10">
    <property type="entry name" value="Glutaconate Coenzyme A-transferase"/>
    <property type="match status" value="2"/>
</dbReference>